<sequence length="263" mass="28706">MHRRAGSPDQHQEHAQATPPSGSLEPGDDLKACPAQLHLPIELLREHELADYCPGPNGEALAATTTLAQGTGESYLYLFGGPATGKTHLLQGACRAAIDAGRTAQYVPLGQSGLHPLILENLERRALLAIDDVQRIVGQPDWELALFDLFNRARHQGCRLLIAATAAPDDLGLGLPDLASRLQWGPRYCLLPLTDRDSELLIMRVAAGFGMRLGPETARYIMNNCARDPASLIAIVERIDRISLREQRQPSIPLVRRIVRGEA</sequence>
<dbReference type="GO" id="GO:0032297">
    <property type="term" value="P:negative regulation of DNA-templated DNA replication initiation"/>
    <property type="evidence" value="ECO:0007669"/>
    <property type="project" value="InterPro"/>
</dbReference>
<feature type="domain" description="Hda lid" evidence="2">
    <location>
        <begin position="201"/>
        <end position="258"/>
    </location>
</feature>
<dbReference type="GO" id="GO:0006270">
    <property type="term" value="P:DNA replication initiation"/>
    <property type="evidence" value="ECO:0007669"/>
    <property type="project" value="TreeGrafter"/>
</dbReference>
<dbReference type="NCBIfam" id="TIGR03420">
    <property type="entry name" value="DnaA_homol_Hda"/>
    <property type="match status" value="1"/>
</dbReference>
<feature type="region of interest" description="Disordered" evidence="1">
    <location>
        <begin position="1"/>
        <end position="31"/>
    </location>
</feature>
<protein>
    <submittedName>
        <fullName evidence="3">DnaA regulatory inactivator Hda</fullName>
    </submittedName>
</protein>
<evidence type="ECO:0000313" key="3">
    <source>
        <dbReference type="EMBL" id="MBK1644579.1"/>
    </source>
</evidence>
<proteinExistence type="predicted"/>
<accession>A0A9X0WH21</accession>
<dbReference type="InterPro" id="IPR017788">
    <property type="entry name" value="Hda"/>
</dbReference>
<dbReference type="Proteomes" id="UP001138802">
    <property type="component" value="Unassembled WGS sequence"/>
</dbReference>
<dbReference type="Pfam" id="PF22688">
    <property type="entry name" value="Hda_lid"/>
    <property type="match status" value="1"/>
</dbReference>
<keyword evidence="4" id="KW-1185">Reference proteome</keyword>
<dbReference type="Gene3D" id="3.40.50.300">
    <property type="entry name" value="P-loop containing nucleotide triphosphate hydrolases"/>
    <property type="match status" value="1"/>
</dbReference>
<evidence type="ECO:0000259" key="2">
    <source>
        <dbReference type="Pfam" id="PF22688"/>
    </source>
</evidence>
<dbReference type="RefSeq" id="WP_200387385.1">
    <property type="nucleotide sequence ID" value="NZ_NRSD01000006.1"/>
</dbReference>
<comment type="caution">
    <text evidence="3">The sequence shown here is derived from an EMBL/GenBank/DDBJ whole genome shotgun (WGS) entry which is preliminary data.</text>
</comment>
<dbReference type="Gene3D" id="1.10.8.60">
    <property type="match status" value="1"/>
</dbReference>
<gene>
    <name evidence="3" type="primary">hda</name>
    <name evidence="3" type="ORF">CKO25_07935</name>
</gene>
<dbReference type="SUPFAM" id="SSF52540">
    <property type="entry name" value="P-loop containing nucleoside triphosphate hydrolases"/>
    <property type="match status" value="1"/>
</dbReference>
<dbReference type="InterPro" id="IPR055199">
    <property type="entry name" value="Hda_lid"/>
</dbReference>
<dbReference type="AlphaFoldDB" id="A0A9X0WH21"/>
<evidence type="ECO:0000256" key="1">
    <source>
        <dbReference type="SAM" id="MobiDB-lite"/>
    </source>
</evidence>
<dbReference type="EMBL" id="NRSD01000006">
    <property type="protein sequence ID" value="MBK1644579.1"/>
    <property type="molecule type" value="Genomic_DNA"/>
</dbReference>
<evidence type="ECO:0000313" key="4">
    <source>
        <dbReference type="Proteomes" id="UP001138802"/>
    </source>
</evidence>
<dbReference type="PANTHER" id="PTHR30050">
    <property type="entry name" value="CHROMOSOMAL REPLICATION INITIATOR PROTEIN DNAA"/>
    <property type="match status" value="1"/>
</dbReference>
<dbReference type="PANTHER" id="PTHR30050:SF5">
    <property type="entry name" value="DNAA REGULATORY INACTIVATOR HDA"/>
    <property type="match status" value="1"/>
</dbReference>
<dbReference type="InterPro" id="IPR027417">
    <property type="entry name" value="P-loop_NTPase"/>
</dbReference>
<organism evidence="3 4">
    <name type="scientific">Thiocapsa imhoffii</name>
    <dbReference type="NCBI Taxonomy" id="382777"/>
    <lineage>
        <taxon>Bacteria</taxon>
        <taxon>Pseudomonadati</taxon>
        <taxon>Pseudomonadota</taxon>
        <taxon>Gammaproteobacteria</taxon>
        <taxon>Chromatiales</taxon>
        <taxon>Chromatiaceae</taxon>
        <taxon>Thiocapsa</taxon>
    </lineage>
</organism>
<name>A0A9X0WH21_9GAMM</name>
<reference evidence="3 4" key="1">
    <citation type="journal article" date="2020" name="Microorganisms">
        <title>Osmotic Adaptation and Compatible Solute Biosynthesis of Phototrophic Bacteria as Revealed from Genome Analyses.</title>
        <authorList>
            <person name="Imhoff J.F."/>
            <person name="Rahn T."/>
            <person name="Kunzel S."/>
            <person name="Keller A."/>
            <person name="Neulinger S.C."/>
        </authorList>
    </citation>
    <scope>NUCLEOTIDE SEQUENCE [LARGE SCALE GENOMIC DNA]</scope>
    <source>
        <strain evidence="3 4">DSM 21303</strain>
    </source>
</reference>